<dbReference type="RefSeq" id="WP_271220433.1">
    <property type="nucleotide sequence ID" value="NZ_BAAAVD010000053.1"/>
</dbReference>
<accession>A0A9W6I4T8</accession>
<dbReference type="EMBL" id="BSEV01000014">
    <property type="protein sequence ID" value="GLK12092.1"/>
    <property type="molecule type" value="Genomic_DNA"/>
</dbReference>
<keyword evidence="2" id="KW-1185">Reference proteome</keyword>
<gene>
    <name evidence="1" type="ORF">GCM10017600_55000</name>
</gene>
<name>A0A9W6I4T8_9ACTN</name>
<protein>
    <submittedName>
        <fullName evidence="1">Uncharacterized protein</fullName>
    </submittedName>
</protein>
<evidence type="ECO:0000313" key="1">
    <source>
        <dbReference type="EMBL" id="GLK12092.1"/>
    </source>
</evidence>
<organism evidence="1 2">
    <name type="scientific">Streptosporangium carneum</name>
    <dbReference type="NCBI Taxonomy" id="47481"/>
    <lineage>
        <taxon>Bacteria</taxon>
        <taxon>Bacillati</taxon>
        <taxon>Actinomycetota</taxon>
        <taxon>Actinomycetes</taxon>
        <taxon>Streptosporangiales</taxon>
        <taxon>Streptosporangiaceae</taxon>
        <taxon>Streptosporangium</taxon>
    </lineage>
</organism>
<proteinExistence type="predicted"/>
<reference evidence="1" key="2">
    <citation type="submission" date="2023-01" db="EMBL/GenBank/DDBJ databases">
        <authorList>
            <person name="Sun Q."/>
            <person name="Evtushenko L."/>
        </authorList>
    </citation>
    <scope>NUCLEOTIDE SEQUENCE</scope>
    <source>
        <strain evidence="1">VKM Ac-2007</strain>
    </source>
</reference>
<comment type="caution">
    <text evidence="1">The sequence shown here is derived from an EMBL/GenBank/DDBJ whole genome shotgun (WGS) entry which is preliminary data.</text>
</comment>
<reference evidence="1" key="1">
    <citation type="journal article" date="2014" name="Int. J. Syst. Evol. Microbiol.">
        <title>Complete genome sequence of Corynebacterium casei LMG S-19264T (=DSM 44701T), isolated from a smear-ripened cheese.</title>
        <authorList>
            <consortium name="US DOE Joint Genome Institute (JGI-PGF)"/>
            <person name="Walter F."/>
            <person name="Albersmeier A."/>
            <person name="Kalinowski J."/>
            <person name="Ruckert C."/>
        </authorList>
    </citation>
    <scope>NUCLEOTIDE SEQUENCE</scope>
    <source>
        <strain evidence="1">VKM Ac-2007</strain>
    </source>
</reference>
<sequence length="41" mass="4533">MKERMNVAELAPEAYIAAINAWNRIGVTTRRTAGSLRDQTG</sequence>
<dbReference type="Proteomes" id="UP001143474">
    <property type="component" value="Unassembled WGS sequence"/>
</dbReference>
<dbReference type="AlphaFoldDB" id="A0A9W6I4T8"/>
<evidence type="ECO:0000313" key="2">
    <source>
        <dbReference type="Proteomes" id="UP001143474"/>
    </source>
</evidence>